<accession>A0ACA9MQG4</accession>
<sequence length="45" mass="5200">NNSIKQNLLELSEKLKDEETVEFYTDEAIVANSKGENRLNCKSRK</sequence>
<evidence type="ECO:0000313" key="2">
    <source>
        <dbReference type="Proteomes" id="UP000789860"/>
    </source>
</evidence>
<dbReference type="EMBL" id="CAJVPM010015137">
    <property type="protein sequence ID" value="CAG8605884.1"/>
    <property type="molecule type" value="Genomic_DNA"/>
</dbReference>
<reference evidence="1" key="1">
    <citation type="submission" date="2021-06" db="EMBL/GenBank/DDBJ databases">
        <authorList>
            <person name="Kallberg Y."/>
            <person name="Tangrot J."/>
            <person name="Rosling A."/>
        </authorList>
    </citation>
    <scope>NUCLEOTIDE SEQUENCE</scope>
    <source>
        <strain evidence="1">AU212A</strain>
    </source>
</reference>
<dbReference type="Proteomes" id="UP000789860">
    <property type="component" value="Unassembled WGS sequence"/>
</dbReference>
<feature type="non-terminal residue" evidence="1">
    <location>
        <position position="1"/>
    </location>
</feature>
<keyword evidence="2" id="KW-1185">Reference proteome</keyword>
<name>A0ACA9MQG4_9GLOM</name>
<evidence type="ECO:0000313" key="1">
    <source>
        <dbReference type="EMBL" id="CAG8605884.1"/>
    </source>
</evidence>
<comment type="caution">
    <text evidence="1">The sequence shown here is derived from an EMBL/GenBank/DDBJ whole genome shotgun (WGS) entry which is preliminary data.</text>
</comment>
<organism evidence="1 2">
    <name type="scientific">Scutellospora calospora</name>
    <dbReference type="NCBI Taxonomy" id="85575"/>
    <lineage>
        <taxon>Eukaryota</taxon>
        <taxon>Fungi</taxon>
        <taxon>Fungi incertae sedis</taxon>
        <taxon>Mucoromycota</taxon>
        <taxon>Glomeromycotina</taxon>
        <taxon>Glomeromycetes</taxon>
        <taxon>Diversisporales</taxon>
        <taxon>Gigasporaceae</taxon>
        <taxon>Scutellospora</taxon>
    </lineage>
</organism>
<gene>
    <name evidence="1" type="ORF">SCALOS_LOCUS7095</name>
</gene>
<protein>
    <submittedName>
        <fullName evidence="1">373_t:CDS:1</fullName>
    </submittedName>
</protein>
<proteinExistence type="predicted"/>